<feature type="region of interest" description="Disordered" evidence="1">
    <location>
        <begin position="1"/>
        <end position="129"/>
    </location>
</feature>
<reference evidence="2" key="1">
    <citation type="submission" date="2020-05" db="EMBL/GenBank/DDBJ databases">
        <title>Mycena genomes resolve the evolution of fungal bioluminescence.</title>
        <authorList>
            <person name="Tsai I.J."/>
        </authorList>
    </citation>
    <scope>NUCLEOTIDE SEQUENCE</scope>
    <source>
        <strain evidence="2">CCC161011</strain>
    </source>
</reference>
<feature type="region of interest" description="Disordered" evidence="1">
    <location>
        <begin position="401"/>
        <end position="436"/>
    </location>
</feature>
<dbReference type="EMBL" id="JACAZI010000014">
    <property type="protein sequence ID" value="KAF7344929.1"/>
    <property type="molecule type" value="Genomic_DNA"/>
</dbReference>
<feature type="compositionally biased region" description="Pro residues" evidence="1">
    <location>
        <begin position="284"/>
        <end position="298"/>
    </location>
</feature>
<feature type="compositionally biased region" description="Acidic residues" evidence="1">
    <location>
        <begin position="101"/>
        <end position="114"/>
    </location>
</feature>
<feature type="compositionally biased region" description="Low complexity" evidence="1">
    <location>
        <begin position="215"/>
        <end position="238"/>
    </location>
</feature>
<gene>
    <name evidence="2" type="ORF">MVEN_01655300</name>
</gene>
<feature type="compositionally biased region" description="Acidic residues" evidence="1">
    <location>
        <begin position="73"/>
        <end position="84"/>
    </location>
</feature>
<proteinExistence type="predicted"/>
<evidence type="ECO:0000256" key="1">
    <source>
        <dbReference type="SAM" id="MobiDB-lite"/>
    </source>
</evidence>
<feature type="compositionally biased region" description="Low complexity" evidence="1">
    <location>
        <begin position="1"/>
        <end position="16"/>
    </location>
</feature>
<dbReference type="OrthoDB" id="10263751at2759"/>
<comment type="caution">
    <text evidence="2">The sequence shown here is derived from an EMBL/GenBank/DDBJ whole genome shotgun (WGS) entry which is preliminary data.</text>
</comment>
<organism evidence="2 3">
    <name type="scientific">Mycena venus</name>
    <dbReference type="NCBI Taxonomy" id="2733690"/>
    <lineage>
        <taxon>Eukaryota</taxon>
        <taxon>Fungi</taxon>
        <taxon>Dikarya</taxon>
        <taxon>Basidiomycota</taxon>
        <taxon>Agaricomycotina</taxon>
        <taxon>Agaricomycetes</taxon>
        <taxon>Agaricomycetidae</taxon>
        <taxon>Agaricales</taxon>
        <taxon>Marasmiineae</taxon>
        <taxon>Mycenaceae</taxon>
        <taxon>Mycena</taxon>
    </lineage>
</organism>
<name>A0A8H6XR36_9AGAR</name>
<sequence length="524" mass="55790">MAGDSTTSARPSSSTSNPLRRRIHLLERAASASASHRSFSVNTADSSTRNGDAESEDLDERSLPSPPTSFEAGYDEDEDGEEEGERPGQGDDGAEPLTELQEADEDENEGDGDGDGGHEEEYITPDPRPWYKPSIPVLLALAPPIGNWLTGGDHLKDLLLLLLLVFYLHQLVEVPWSLYHAARPRRPPPPPPPHPHLHPHPTPRVLTPKPPHPPSARSSSSSSLPASSSPRSASSSFGPSPPSPPAACPARNSASPSRGSARPSSRSSPPFGPSANSSRASLPALPPCTPSCTSPPPSSTSTAAAAQVADLRAKVERLERALEQMAEREEALYAYVEDALAPLEKGKELVAVAAEASTKGGRTTTNNTIFVPAPAPARPTTVQGLIGSWFSPSPMASAAQPTSKYAAPISPTNGKRRALDSIPEEGEGEPSSSSTFYPARTEAYAKQQHVALIPLLRQWLASCLALALYPLYVVLLPVRGSCGRRWVGREGECRVRTDYLPWSGTDSPAFHLDTRTLRPGLCAC</sequence>
<feature type="compositionally biased region" description="Low complexity" evidence="1">
    <location>
        <begin position="248"/>
        <end position="283"/>
    </location>
</feature>
<evidence type="ECO:0000313" key="2">
    <source>
        <dbReference type="EMBL" id="KAF7344929.1"/>
    </source>
</evidence>
<feature type="compositionally biased region" description="Low complexity" evidence="1">
    <location>
        <begin position="28"/>
        <end position="38"/>
    </location>
</feature>
<evidence type="ECO:0000313" key="3">
    <source>
        <dbReference type="Proteomes" id="UP000620124"/>
    </source>
</evidence>
<keyword evidence="3" id="KW-1185">Reference proteome</keyword>
<dbReference type="AlphaFoldDB" id="A0A8H6XR36"/>
<protein>
    <submittedName>
        <fullName evidence="2">OTU domain-containing protein</fullName>
    </submittedName>
</protein>
<dbReference type="Proteomes" id="UP000620124">
    <property type="component" value="Unassembled WGS sequence"/>
</dbReference>
<feature type="compositionally biased region" description="Polar residues" evidence="1">
    <location>
        <begin position="39"/>
        <end position="50"/>
    </location>
</feature>
<accession>A0A8H6XR36</accession>
<feature type="region of interest" description="Disordered" evidence="1">
    <location>
        <begin position="187"/>
        <end position="302"/>
    </location>
</feature>